<accession>A0A7V9WT61</accession>
<dbReference type="AlphaFoldDB" id="A0A7V9WT61"/>
<evidence type="ECO:0000313" key="1">
    <source>
        <dbReference type="EMBL" id="MBA2796589.1"/>
    </source>
</evidence>
<dbReference type="EMBL" id="JACEGE010000024">
    <property type="protein sequence ID" value="MBA2796589.1"/>
    <property type="molecule type" value="Genomic_DNA"/>
</dbReference>
<dbReference type="Proteomes" id="UP000524462">
    <property type="component" value="Unassembled WGS sequence"/>
</dbReference>
<dbReference type="RefSeq" id="WP_181460483.1">
    <property type="nucleotide sequence ID" value="NZ_JACEGE010000024.1"/>
</dbReference>
<reference evidence="1 2" key="1">
    <citation type="submission" date="2020-07" db="EMBL/GenBank/DDBJ databases">
        <title>Molecular and genomic characterization of Streptococcus porcinus isolated from diseased swine in Brazil.</title>
        <authorList>
            <person name="Moreno L.Z."/>
            <person name="Matajira C.E.C."/>
            <person name="Poor A.P."/>
            <person name="Dutra M.C."/>
            <person name="Moreno A.M."/>
        </authorList>
    </citation>
    <scope>NUCLEOTIDE SEQUENCE [LARGE SCALE GENOMIC DNA]</scope>
    <source>
        <strain evidence="1 2">SP0816-2</strain>
    </source>
</reference>
<comment type="caution">
    <text evidence="1">The sequence shown here is derived from an EMBL/GenBank/DDBJ whole genome shotgun (WGS) entry which is preliminary data.</text>
</comment>
<organism evidence="1 2">
    <name type="scientific">Streptococcus porcinus</name>
    <dbReference type="NCBI Taxonomy" id="1340"/>
    <lineage>
        <taxon>Bacteria</taxon>
        <taxon>Bacillati</taxon>
        <taxon>Bacillota</taxon>
        <taxon>Bacilli</taxon>
        <taxon>Lactobacillales</taxon>
        <taxon>Streptococcaceae</taxon>
        <taxon>Streptococcus</taxon>
    </lineage>
</organism>
<name>A0A7V9WT61_STRPO</name>
<gene>
    <name evidence="1" type="ORF">H1B29_08865</name>
</gene>
<evidence type="ECO:0000313" key="2">
    <source>
        <dbReference type="Proteomes" id="UP000524462"/>
    </source>
</evidence>
<sequence length="72" mass="8355">MLKTIKTIIDSGYYADVTLIDGSYYCIHEIDENEENVYYHGASPNQREIIYINPSQVAKIIKEDYKIGSYPF</sequence>
<proteinExistence type="predicted"/>
<protein>
    <submittedName>
        <fullName evidence="1">Uncharacterized protein</fullName>
    </submittedName>
</protein>